<feature type="domain" description="Methionyl/Valyl/Leucyl/Isoleucyl-tRNA synthetase anticodon-binding" evidence="14">
    <location>
        <begin position="676"/>
        <end position="830"/>
    </location>
</feature>
<comment type="subunit">
    <text evidence="11">Monomer.</text>
</comment>
<evidence type="ECO:0000256" key="8">
    <source>
        <dbReference type="ARBA" id="ARBA00023146"/>
    </source>
</evidence>
<evidence type="ECO:0000256" key="3">
    <source>
        <dbReference type="ARBA" id="ARBA00022598"/>
    </source>
</evidence>
<feature type="binding site" evidence="11">
    <location>
        <position position="905"/>
    </location>
    <ligand>
        <name>Zn(2+)</name>
        <dbReference type="ChEBI" id="CHEBI:29105"/>
    </ligand>
</feature>
<evidence type="ECO:0000313" key="15">
    <source>
        <dbReference type="EMBL" id="WGS64446.1"/>
    </source>
</evidence>
<dbReference type="CDD" id="cd07960">
    <property type="entry name" value="Anticodon_Ia_Ile_BEm"/>
    <property type="match status" value="1"/>
</dbReference>
<comment type="subcellular location">
    <subcellularLocation>
        <location evidence="11">Cytoplasm</location>
    </subcellularLocation>
</comment>
<evidence type="ECO:0000313" key="16">
    <source>
        <dbReference type="Proteomes" id="UP001232493"/>
    </source>
</evidence>
<evidence type="ECO:0000256" key="5">
    <source>
        <dbReference type="ARBA" id="ARBA00022741"/>
    </source>
</evidence>
<accession>A0ABY8PP76</accession>
<feature type="binding site" evidence="11">
    <location>
        <position position="888"/>
    </location>
    <ligand>
        <name>Zn(2+)</name>
        <dbReference type="ChEBI" id="CHEBI:29105"/>
    </ligand>
</feature>
<dbReference type="Gene3D" id="1.10.730.20">
    <property type="match status" value="1"/>
</dbReference>
<evidence type="ECO:0000259" key="14">
    <source>
        <dbReference type="Pfam" id="PF08264"/>
    </source>
</evidence>
<dbReference type="InterPro" id="IPR001412">
    <property type="entry name" value="aa-tRNA-synth_I_CS"/>
</dbReference>
<evidence type="ECO:0000256" key="11">
    <source>
        <dbReference type="HAMAP-Rule" id="MF_02002"/>
    </source>
</evidence>
<dbReference type="PRINTS" id="PR00984">
    <property type="entry name" value="TRNASYNTHILE"/>
</dbReference>
<dbReference type="InterPro" id="IPR010663">
    <property type="entry name" value="Znf_FPG/IleRS"/>
</dbReference>
<evidence type="ECO:0000256" key="9">
    <source>
        <dbReference type="ARBA" id="ARBA00025217"/>
    </source>
</evidence>
<comment type="catalytic activity">
    <reaction evidence="10 11">
        <text>tRNA(Ile) + L-isoleucine + ATP = L-isoleucyl-tRNA(Ile) + AMP + diphosphate</text>
        <dbReference type="Rhea" id="RHEA:11060"/>
        <dbReference type="Rhea" id="RHEA-COMP:9666"/>
        <dbReference type="Rhea" id="RHEA-COMP:9695"/>
        <dbReference type="ChEBI" id="CHEBI:30616"/>
        <dbReference type="ChEBI" id="CHEBI:33019"/>
        <dbReference type="ChEBI" id="CHEBI:58045"/>
        <dbReference type="ChEBI" id="CHEBI:78442"/>
        <dbReference type="ChEBI" id="CHEBI:78528"/>
        <dbReference type="ChEBI" id="CHEBI:456215"/>
        <dbReference type="EC" id="6.1.1.5"/>
    </reaction>
</comment>
<dbReference type="Gene3D" id="1.10.10.830">
    <property type="entry name" value="Ile-tRNA synthetase CP2 domain-like"/>
    <property type="match status" value="1"/>
</dbReference>
<dbReference type="InterPro" id="IPR050081">
    <property type="entry name" value="Ile-tRNA_ligase"/>
</dbReference>
<dbReference type="Gene3D" id="3.90.740.10">
    <property type="entry name" value="Valyl/Leucyl/Isoleucyl-tRNA synthetase, editing domain"/>
    <property type="match status" value="1"/>
</dbReference>
<dbReference type="InterPro" id="IPR002300">
    <property type="entry name" value="aa-tRNA-synth_Ia"/>
</dbReference>
<dbReference type="PANTHER" id="PTHR42765:SF1">
    <property type="entry name" value="ISOLEUCINE--TRNA LIGASE, MITOCHONDRIAL"/>
    <property type="match status" value="1"/>
</dbReference>
<proteinExistence type="inferred from homology"/>
<dbReference type="SUPFAM" id="SSF50677">
    <property type="entry name" value="ValRS/IleRS/LeuRS editing domain"/>
    <property type="match status" value="1"/>
</dbReference>
<comment type="similarity">
    <text evidence="1 11">Belongs to the class-I aminoacyl-tRNA synthetase family. IleS type 1 subfamily.</text>
</comment>
<comment type="domain">
    <text evidence="11">IleRS has two distinct active sites: one for aminoacylation and one for editing. The misactivated valine is translocated from the active site to the editing site, which sterically excludes the correctly activated isoleucine. The single editing site contains two valyl binding pockets, one specific for each substrate (Val-AMP or Val-tRNA(Ile)).</text>
</comment>
<keyword evidence="6 11" id="KW-0067">ATP-binding</keyword>
<evidence type="ECO:0000256" key="7">
    <source>
        <dbReference type="ARBA" id="ARBA00022917"/>
    </source>
</evidence>
<dbReference type="InterPro" id="IPR009080">
    <property type="entry name" value="tRNAsynth_Ia_anticodon-bd"/>
</dbReference>
<feature type="domain" description="Aminoacyl-tRNA synthetase class Ia" evidence="12">
    <location>
        <begin position="27"/>
        <end position="632"/>
    </location>
</feature>
<dbReference type="Gene3D" id="3.40.50.620">
    <property type="entry name" value="HUPs"/>
    <property type="match status" value="2"/>
</dbReference>
<dbReference type="InterPro" id="IPR002301">
    <property type="entry name" value="Ile-tRNA-ligase"/>
</dbReference>
<dbReference type="SUPFAM" id="SSF52374">
    <property type="entry name" value="Nucleotidylyl transferase"/>
    <property type="match status" value="1"/>
</dbReference>
<keyword evidence="7 11" id="KW-0648">Protein biosynthesis</keyword>
<gene>
    <name evidence="11 15" type="primary">ileS</name>
    <name evidence="15" type="ORF">JRV97_08695</name>
</gene>
<dbReference type="Proteomes" id="UP001232493">
    <property type="component" value="Chromosome"/>
</dbReference>
<dbReference type="PANTHER" id="PTHR42765">
    <property type="entry name" value="SOLEUCYL-TRNA SYNTHETASE"/>
    <property type="match status" value="1"/>
</dbReference>
<evidence type="ECO:0000256" key="6">
    <source>
        <dbReference type="ARBA" id="ARBA00022840"/>
    </source>
</evidence>
<feature type="binding site" evidence="11">
    <location>
        <position position="596"/>
    </location>
    <ligand>
        <name>ATP</name>
        <dbReference type="ChEBI" id="CHEBI:30616"/>
    </ligand>
</feature>
<dbReference type="Pfam" id="PF06827">
    <property type="entry name" value="zf-FPG_IleRS"/>
    <property type="match status" value="1"/>
</dbReference>
<dbReference type="InterPro" id="IPR023585">
    <property type="entry name" value="Ile-tRNA-ligase_type1"/>
</dbReference>
<evidence type="ECO:0000256" key="10">
    <source>
        <dbReference type="ARBA" id="ARBA00048359"/>
    </source>
</evidence>
<dbReference type="InterPro" id="IPR013155">
    <property type="entry name" value="M/V/L/I-tRNA-synth_anticd-bd"/>
</dbReference>
<keyword evidence="8 11" id="KW-0030">Aminoacyl-tRNA synthetase</keyword>
<evidence type="ECO:0000256" key="2">
    <source>
        <dbReference type="ARBA" id="ARBA00022490"/>
    </source>
</evidence>
<organism evidence="15 16">
    <name type="scientific">Marinitoga aeolica</name>
    <dbReference type="NCBI Taxonomy" id="2809031"/>
    <lineage>
        <taxon>Bacteria</taxon>
        <taxon>Thermotogati</taxon>
        <taxon>Thermotogota</taxon>
        <taxon>Thermotogae</taxon>
        <taxon>Petrotogales</taxon>
        <taxon>Petrotogaceae</taxon>
        <taxon>Marinitoga</taxon>
    </lineage>
</organism>
<protein>
    <recommendedName>
        <fullName evidence="11">Isoleucine--tRNA ligase</fullName>
        <ecNumber evidence="11">6.1.1.5</ecNumber>
    </recommendedName>
    <alternativeName>
        <fullName evidence="11">Isoleucyl-tRNA synthetase</fullName>
        <shortName evidence="11">IleRS</shortName>
    </alternativeName>
</protein>
<comment type="cofactor">
    <cofactor evidence="11">
        <name>Zn(2+)</name>
        <dbReference type="ChEBI" id="CHEBI:29105"/>
    </cofactor>
    <text evidence="11">Binds 1 zinc ion per subunit.</text>
</comment>
<keyword evidence="5 11" id="KW-0547">Nucleotide-binding</keyword>
<dbReference type="RefSeq" id="WP_280998099.1">
    <property type="nucleotide sequence ID" value="NZ_CP069362.1"/>
</dbReference>
<evidence type="ECO:0000256" key="1">
    <source>
        <dbReference type="ARBA" id="ARBA00006887"/>
    </source>
</evidence>
<keyword evidence="11" id="KW-0862">Zinc</keyword>
<keyword evidence="4 11" id="KW-0479">Metal-binding</keyword>
<feature type="binding site" evidence="11">
    <location>
        <position position="885"/>
    </location>
    <ligand>
        <name>Zn(2+)</name>
        <dbReference type="ChEBI" id="CHEBI:29105"/>
    </ligand>
</feature>
<feature type="binding site" evidence="11">
    <location>
        <position position="552"/>
    </location>
    <ligand>
        <name>L-isoleucyl-5'-AMP</name>
        <dbReference type="ChEBI" id="CHEBI:178002"/>
    </ligand>
</feature>
<feature type="short sequence motif" description="'KMSKS' region" evidence="11">
    <location>
        <begin position="593"/>
        <end position="597"/>
    </location>
</feature>
<keyword evidence="16" id="KW-1185">Reference proteome</keyword>
<keyword evidence="2 11" id="KW-0963">Cytoplasm</keyword>
<dbReference type="PROSITE" id="PS00178">
    <property type="entry name" value="AA_TRNA_LIGASE_I"/>
    <property type="match status" value="1"/>
</dbReference>
<dbReference type="EMBL" id="CP069362">
    <property type="protein sequence ID" value="WGS64446.1"/>
    <property type="molecule type" value="Genomic_DNA"/>
</dbReference>
<dbReference type="NCBIfam" id="TIGR00392">
    <property type="entry name" value="ileS"/>
    <property type="match status" value="1"/>
</dbReference>
<dbReference type="SUPFAM" id="SSF47323">
    <property type="entry name" value="Anticodon-binding domain of a subclass of class I aminoacyl-tRNA synthetases"/>
    <property type="match status" value="1"/>
</dbReference>
<dbReference type="GO" id="GO:0004822">
    <property type="term" value="F:isoleucine-tRNA ligase activity"/>
    <property type="evidence" value="ECO:0007669"/>
    <property type="project" value="UniProtKB-EC"/>
</dbReference>
<evidence type="ECO:0000259" key="12">
    <source>
        <dbReference type="Pfam" id="PF00133"/>
    </source>
</evidence>
<comment type="function">
    <text evidence="9 11">Catalyzes the attachment of isoleucine to tRNA(Ile). As IleRS can inadvertently accommodate and process structurally similar amino acids such as valine, to avoid such errors it has two additional distinct tRNA(Ile)-dependent editing activities. One activity is designated as 'pretransfer' editing and involves the hydrolysis of activated Val-AMP. The other activity is designated 'posttransfer' editing and involves deacylation of mischarged Val-tRNA(Ile).</text>
</comment>
<name>A0ABY8PP76_9BACT</name>
<feature type="short sequence motif" description="'HIGH' region" evidence="11">
    <location>
        <begin position="57"/>
        <end position="67"/>
    </location>
</feature>
<dbReference type="InterPro" id="IPR033708">
    <property type="entry name" value="Anticodon_Ile_BEm"/>
</dbReference>
<feature type="binding site" evidence="11">
    <location>
        <position position="908"/>
    </location>
    <ligand>
        <name>Zn(2+)</name>
        <dbReference type="ChEBI" id="CHEBI:29105"/>
    </ligand>
</feature>
<keyword evidence="3 11" id="KW-0436">Ligase</keyword>
<dbReference type="InterPro" id="IPR009008">
    <property type="entry name" value="Val/Leu/Ile-tRNA-synth_edit"/>
</dbReference>
<evidence type="ECO:0000259" key="13">
    <source>
        <dbReference type="Pfam" id="PF06827"/>
    </source>
</evidence>
<reference evidence="15 16" key="1">
    <citation type="submission" date="2021-02" db="EMBL/GenBank/DDBJ databases">
        <title>Characterization of Marinitoga sp. nov. str. BP5-C20A.</title>
        <authorList>
            <person name="Erauso G."/>
            <person name="Postec A."/>
        </authorList>
    </citation>
    <scope>NUCLEOTIDE SEQUENCE [LARGE SCALE GENOMIC DNA]</scope>
    <source>
        <strain evidence="15 16">BP5-C20A</strain>
    </source>
</reference>
<dbReference type="InterPro" id="IPR014729">
    <property type="entry name" value="Rossmann-like_a/b/a_fold"/>
</dbReference>
<sequence length="916" mass="106500">MDYKDTLNLPKTSFKMKANLKNKEPETLKKWEEMNLEHYVRKERENAPTYILHDGPPYANGHIHLGHALNKVLKDIVVKYKTMQGYNAPYVPGWDTHGLPIEHKVTTDLGEKAKTMSKLEIRKLCEDYALNFVNIQKEEFKRLGVRGDWENPYVTLKPEYEAKVLEILKKMVEDGNVFRNKKPIYWCPSCETALAEAEIEYHDHTSHSIYVKFEMIDEPNTFVVIWTTTPWTLPANVAIAVHPDFDYVKVKVGEEKWILAKGLLDNLLKVAEVSEYEIVDEFKGKELEYKKTKHPFMDRESLIVLADYVTLEDGTGCVHTAPGHGAEDYQTGLKYNLPILSPVNHEGVFTEEAGKYKGLHIWKGNKIIINDLKESGHLIAQTDIRHSYPHCWRCKNPVIFRATEQWFISVDKNNLREKALKEIKKVNWIPDWGENRITAMVQDRPDWCISRQRAWGIPIPALYCEDCGETFLDPNVLDNVINIVEKEGTNAWYERPVEDFLPEGYKCPKCGGTHFKKEEDILDVWIDSGSSWDAVVNVRDDLKKYPVDLYLEGTDQHRGWFQSSLFLSVAKNGIAPYETVLTHGFIKDKDGKKMSKSLGNVISPFDVIDQYGADILRLWVASSDYRGDIRVSFDILKQQTEVYRKYRNTIRFLLGNTSDFNPETDAVPYEEMEELDKWALMKIHQLIEKVTEAYEKYEFFRVHHLISNFCTVEMSSIYLDIIKDRVYTELPKSRLRRSAQTVMYEALVALTKLMVPLLAFTTEEIYSYLPTKKYETVQLEEWPKVNEKYFDKGLEEKWNKIFQLREDITKALEEKRREKFIGHPLDAKIIVEPKSEELKEILGAYDPYFVADLFITSQFELGTVDEGYEGEYAKIKVVKAEGKKCERCWKIHPEVGKNEKYPDACPRCANVLEKLK</sequence>
<dbReference type="EC" id="6.1.1.5" evidence="11"/>
<evidence type="ECO:0000256" key="4">
    <source>
        <dbReference type="ARBA" id="ARBA00022723"/>
    </source>
</evidence>
<dbReference type="HAMAP" id="MF_02002">
    <property type="entry name" value="Ile_tRNA_synth_type1"/>
    <property type="match status" value="1"/>
</dbReference>
<dbReference type="Pfam" id="PF08264">
    <property type="entry name" value="Anticodon_1"/>
    <property type="match status" value="1"/>
</dbReference>
<feature type="domain" description="Zinc finger FPG/IleRS-type" evidence="13">
    <location>
        <begin position="882"/>
        <end position="911"/>
    </location>
</feature>
<dbReference type="CDD" id="cd00818">
    <property type="entry name" value="IleRS_core"/>
    <property type="match status" value="1"/>
</dbReference>
<dbReference type="Pfam" id="PF00133">
    <property type="entry name" value="tRNA-synt_1"/>
    <property type="match status" value="1"/>
</dbReference>